<organism evidence="1 2">
    <name type="scientific">Vibrio campbellii (strain ATCC BAA-1116)</name>
    <dbReference type="NCBI Taxonomy" id="2902295"/>
    <lineage>
        <taxon>Bacteria</taxon>
        <taxon>Pseudomonadati</taxon>
        <taxon>Pseudomonadota</taxon>
        <taxon>Gammaproteobacteria</taxon>
        <taxon>Vibrionales</taxon>
        <taxon>Vibrionaceae</taxon>
        <taxon>Vibrio</taxon>
    </lineage>
</organism>
<dbReference type="EMBL" id="CP000790">
    <property type="protein sequence ID" value="ABU74143.1"/>
    <property type="molecule type" value="Genomic_DNA"/>
</dbReference>
<accession>A7N6J9</accession>
<dbReference type="Proteomes" id="UP000008152">
    <property type="component" value="Chromosome II"/>
</dbReference>
<dbReference type="KEGG" id="vha:VIBHAR_06251"/>
<proteinExistence type="predicted"/>
<name>A7N6J9_VIBC1</name>
<evidence type="ECO:0000313" key="2">
    <source>
        <dbReference type="Proteomes" id="UP000008152"/>
    </source>
</evidence>
<dbReference type="AlphaFoldDB" id="A7N6J9"/>
<reference evidence="1 2" key="1">
    <citation type="submission" date="2007-08" db="EMBL/GenBank/DDBJ databases">
        <authorList>
            <consortium name="The Vibrio harveyi Genome Sequencing Project"/>
            <person name="Bassler B."/>
            <person name="Clifton S.W."/>
            <person name="Fulton L."/>
            <person name="Delehaunty K."/>
            <person name="Fronick C."/>
            <person name="Harrison M."/>
            <person name="Markivic C."/>
            <person name="Fulton R."/>
            <person name="Tin-Wollam A.-M."/>
            <person name="Shah N."/>
            <person name="Pepin K."/>
            <person name="Nash W."/>
            <person name="Thiruvilangam P."/>
            <person name="Bhonagiri V."/>
            <person name="Waters C."/>
            <person name="Tu K.C."/>
            <person name="Irgon J."/>
            <person name="Wilson R.K."/>
        </authorList>
    </citation>
    <scope>NUCLEOTIDE SEQUENCE [LARGE SCALE GENOMIC DNA]</scope>
    <source>
        <strain evidence="2">ATCC BAA-1116 / BB120</strain>
    </source>
</reference>
<protein>
    <submittedName>
        <fullName evidence="1">Uncharacterized protein</fullName>
    </submittedName>
</protein>
<gene>
    <name evidence="1" type="ordered locus">VIBHAR_06251</name>
</gene>
<evidence type="ECO:0000313" key="1">
    <source>
        <dbReference type="EMBL" id="ABU74143.1"/>
    </source>
</evidence>
<sequence length="63" mass="7193">MTVAVMVFVASEGVSHRARHNATMAATKTKMKVFGLSNVFSRQMSIPTVLQQKNRMFKRTMRF</sequence>